<accession>A0AAU9XIT4</accession>
<dbReference type="EMBL" id="CALNXJ010000045">
    <property type="protein sequence ID" value="CAH3149022.1"/>
    <property type="molecule type" value="Genomic_DNA"/>
</dbReference>
<dbReference type="Proteomes" id="UP001159428">
    <property type="component" value="Unassembled WGS sequence"/>
</dbReference>
<keyword evidence="2" id="KW-1185">Reference proteome</keyword>
<reference evidence="1 2" key="1">
    <citation type="submission" date="2022-05" db="EMBL/GenBank/DDBJ databases">
        <authorList>
            <consortium name="Genoscope - CEA"/>
            <person name="William W."/>
        </authorList>
    </citation>
    <scope>NUCLEOTIDE SEQUENCE [LARGE SCALE GENOMIC DNA]</scope>
</reference>
<protein>
    <submittedName>
        <fullName evidence="1">Uncharacterized protein</fullName>
    </submittedName>
</protein>
<proteinExistence type="predicted"/>
<sequence length="58" mass="6878">SEVAAIKELIWQEYLQYLLVKEKNKGQVLKFFCELEDAMAVSDRKYTHCGGRFLMYKD</sequence>
<organism evidence="1 2">
    <name type="scientific">Pocillopora meandrina</name>
    <dbReference type="NCBI Taxonomy" id="46732"/>
    <lineage>
        <taxon>Eukaryota</taxon>
        <taxon>Metazoa</taxon>
        <taxon>Cnidaria</taxon>
        <taxon>Anthozoa</taxon>
        <taxon>Hexacorallia</taxon>
        <taxon>Scleractinia</taxon>
        <taxon>Astrocoeniina</taxon>
        <taxon>Pocilloporidae</taxon>
        <taxon>Pocillopora</taxon>
    </lineage>
</organism>
<comment type="caution">
    <text evidence="1">The sequence shown here is derived from an EMBL/GenBank/DDBJ whole genome shotgun (WGS) entry which is preliminary data.</text>
</comment>
<gene>
    <name evidence="1" type="ORF">PMEA_00024247</name>
</gene>
<evidence type="ECO:0000313" key="2">
    <source>
        <dbReference type="Proteomes" id="UP001159428"/>
    </source>
</evidence>
<evidence type="ECO:0000313" key="1">
    <source>
        <dbReference type="EMBL" id="CAH3149022.1"/>
    </source>
</evidence>
<name>A0AAU9XIT4_9CNID</name>
<feature type="non-terminal residue" evidence="1">
    <location>
        <position position="1"/>
    </location>
</feature>
<dbReference type="AlphaFoldDB" id="A0AAU9XIT4"/>